<dbReference type="OrthoDB" id="4399586at2"/>
<sequence length="282" mass="30973">MWKRKKVVRYPAVSSLSLVSVRDAAGFDVGVVWQPGFAQGTIQCSVEGFSRARVQRWVERVCAVDGVLVVGVSRSNCDASVQGWVTVDTGKAKQDDFLVALAIKAPSLYAPQDDLVWVPADKNAVIERVNRVVAPSGELVFPPQVQVVDESVESVMLAEESLVVFEVMAQDDVGVVEEIVGVCEAVREFVVVRWVELFRPADPAYVEQHADVVPYRRSMVLVISGDTATECEQAVSVVLGMVSARARLRITRLWGRQHMGVFLSAGLPVYGWQQSQLISEGR</sequence>
<dbReference type="PATRIC" id="fig|571915.4.peg.3335"/>
<name>A0A0G3H1V8_9CORY</name>
<dbReference type="RefSeq" id="WP_047263739.1">
    <property type="nucleotide sequence ID" value="NZ_CP011543.1"/>
</dbReference>
<keyword evidence="2" id="KW-1185">Reference proteome</keyword>
<reference evidence="2" key="2">
    <citation type="submission" date="2015-05" db="EMBL/GenBank/DDBJ databases">
        <title>Complete genome sequence of Corynebacterium mustelae DSM 45274, isolated from various tissues of a male ferret with lethal sepsis.</title>
        <authorList>
            <person name="Ruckert C."/>
            <person name="Albersmeier A."/>
            <person name="Winkler A."/>
            <person name="Tauch A."/>
        </authorList>
    </citation>
    <scope>NUCLEOTIDE SEQUENCE [LARGE SCALE GENOMIC DNA]</scope>
    <source>
        <strain evidence="2">DSM 45274</strain>
        <plasmid evidence="2">Plasmid pCmus45274</plasmid>
    </source>
</reference>
<organism evidence="1 2">
    <name type="scientific">Corynebacterium mustelae</name>
    <dbReference type="NCBI Taxonomy" id="571915"/>
    <lineage>
        <taxon>Bacteria</taxon>
        <taxon>Bacillati</taxon>
        <taxon>Actinomycetota</taxon>
        <taxon>Actinomycetes</taxon>
        <taxon>Mycobacteriales</taxon>
        <taxon>Corynebacteriaceae</taxon>
        <taxon>Corynebacterium</taxon>
    </lineage>
</organism>
<dbReference type="Proteomes" id="UP000035199">
    <property type="component" value="Plasmid pCmus45274"/>
</dbReference>
<geneLocation type="plasmid" evidence="1 2">
    <name>pCmus45274</name>
</geneLocation>
<protein>
    <submittedName>
        <fullName evidence="1">Uncharacterized protein</fullName>
    </submittedName>
</protein>
<dbReference type="AlphaFoldDB" id="A0A0G3H1V8"/>
<reference evidence="1 2" key="1">
    <citation type="journal article" date="2015" name="Genome Announc.">
        <title>Complete Genome Sequence of the Type Strain Corynebacterium mustelae DSM 45274, Isolated from Various Tissues of a Male Ferret with Lethal Sepsis.</title>
        <authorList>
            <person name="Ruckert C."/>
            <person name="Eimer J."/>
            <person name="Winkler A."/>
            <person name="Tauch A."/>
        </authorList>
    </citation>
    <scope>NUCLEOTIDE SEQUENCE [LARGE SCALE GENOMIC DNA]</scope>
    <source>
        <strain evidence="1 2">DSM 45274</strain>
        <plasmid evidence="2">Plasmid pCmus45274</plasmid>
    </source>
</reference>
<evidence type="ECO:0000313" key="2">
    <source>
        <dbReference type="Proteomes" id="UP000035199"/>
    </source>
</evidence>
<keyword evidence="1" id="KW-0614">Plasmid</keyword>
<accession>A0A0G3H1V8</accession>
<gene>
    <name evidence="1" type="ORF">CMUST_15535</name>
</gene>
<proteinExistence type="predicted"/>
<dbReference type="KEGG" id="cmv:CMUST_15535"/>
<evidence type="ECO:0000313" key="1">
    <source>
        <dbReference type="EMBL" id="AKK07396.1"/>
    </source>
</evidence>
<dbReference type="EMBL" id="CP011543">
    <property type="protein sequence ID" value="AKK07396.1"/>
    <property type="molecule type" value="Genomic_DNA"/>
</dbReference>